<dbReference type="AlphaFoldDB" id="A0A0F9PC21"/>
<proteinExistence type="inferred from homology"/>
<name>A0A0F9PC21_9ZZZZ</name>
<reference evidence="3" key="1">
    <citation type="journal article" date="2015" name="Nature">
        <title>Complex archaea that bridge the gap between prokaryotes and eukaryotes.</title>
        <authorList>
            <person name="Spang A."/>
            <person name="Saw J.H."/>
            <person name="Jorgensen S.L."/>
            <person name="Zaremba-Niedzwiedzka K."/>
            <person name="Martijn J."/>
            <person name="Lind A.E."/>
            <person name="van Eijk R."/>
            <person name="Schleper C."/>
            <person name="Guy L."/>
            <person name="Ettema T.J."/>
        </authorList>
    </citation>
    <scope>NUCLEOTIDE SEQUENCE</scope>
</reference>
<gene>
    <name evidence="3" type="ORF">LCGC14_0861970</name>
</gene>
<dbReference type="GO" id="GO:0016597">
    <property type="term" value="F:amino acid binding"/>
    <property type="evidence" value="ECO:0007669"/>
    <property type="project" value="TreeGrafter"/>
</dbReference>
<evidence type="ECO:0000256" key="1">
    <source>
        <dbReference type="ARBA" id="ARBA00008532"/>
    </source>
</evidence>
<evidence type="ECO:0008006" key="4">
    <source>
        <dbReference type="Google" id="ProtNLM"/>
    </source>
</evidence>
<accession>A0A0F9PC21</accession>
<evidence type="ECO:0000313" key="3">
    <source>
        <dbReference type="EMBL" id="KKN27674.1"/>
    </source>
</evidence>
<dbReference type="GO" id="GO:0000052">
    <property type="term" value="P:citrulline metabolic process"/>
    <property type="evidence" value="ECO:0007669"/>
    <property type="project" value="TreeGrafter"/>
</dbReference>
<comment type="similarity">
    <text evidence="1">Belongs to the DDAH family.</text>
</comment>
<protein>
    <recommendedName>
        <fullName evidence="4">Amidinotransferase</fullName>
    </recommendedName>
</protein>
<evidence type="ECO:0000256" key="2">
    <source>
        <dbReference type="ARBA" id="ARBA00022801"/>
    </source>
</evidence>
<dbReference type="PANTHER" id="PTHR12737">
    <property type="entry name" value="DIMETHYLARGININE DIMETHYLAMINOHYDROLASE"/>
    <property type="match status" value="1"/>
</dbReference>
<dbReference type="SUPFAM" id="SSF55909">
    <property type="entry name" value="Pentein"/>
    <property type="match status" value="1"/>
</dbReference>
<dbReference type="EMBL" id="LAZR01002618">
    <property type="protein sequence ID" value="KKN27674.1"/>
    <property type="molecule type" value="Genomic_DNA"/>
</dbReference>
<keyword evidence="2" id="KW-0378">Hydrolase</keyword>
<comment type="caution">
    <text evidence="3">The sequence shown here is derived from an EMBL/GenBank/DDBJ whole genome shotgun (WGS) entry which is preliminary data.</text>
</comment>
<organism evidence="3">
    <name type="scientific">marine sediment metagenome</name>
    <dbReference type="NCBI Taxonomy" id="412755"/>
    <lineage>
        <taxon>unclassified sequences</taxon>
        <taxon>metagenomes</taxon>
        <taxon>ecological metagenomes</taxon>
    </lineage>
</organism>
<dbReference type="GO" id="GO:0006525">
    <property type="term" value="P:arginine metabolic process"/>
    <property type="evidence" value="ECO:0007669"/>
    <property type="project" value="TreeGrafter"/>
</dbReference>
<dbReference type="Gene3D" id="3.75.10.10">
    <property type="entry name" value="L-arginine/glycine Amidinotransferase, Chain A"/>
    <property type="match status" value="1"/>
</dbReference>
<dbReference type="InterPro" id="IPR033199">
    <property type="entry name" value="DDAH-like"/>
</dbReference>
<dbReference type="GO" id="GO:0016403">
    <property type="term" value="F:dimethylargininase activity"/>
    <property type="evidence" value="ECO:0007669"/>
    <property type="project" value="TreeGrafter"/>
</dbReference>
<dbReference type="GO" id="GO:0045429">
    <property type="term" value="P:positive regulation of nitric oxide biosynthetic process"/>
    <property type="evidence" value="ECO:0007669"/>
    <property type="project" value="TreeGrafter"/>
</dbReference>
<dbReference type="PANTHER" id="PTHR12737:SF9">
    <property type="entry name" value="DIMETHYLARGININASE"/>
    <property type="match status" value="1"/>
</dbReference>
<sequence length="258" mass="28889">MVRVAIMREPSRSYALYCKPETGISYSKALRQHQRLRGVYRRHGYKIELLPRSWKYVASTFTQDTAFVSGDEALLTNCMSSWRTKEPRHRSHLQRTLEKYVRVVGQMGLPAELDVGEVVKTDDEYIVGCATRAAYAGIRQIRQKLNLDLPIRTAKRQDDGMPHLGSGLSYLGDGWLLASELLEGYPFLAAYNVLWVPQGDENGANVVRLADGCLIASSDSPWTVGALRDMGFDVETVDLSEYNKACGHVSCLSINIVL</sequence>